<keyword evidence="1" id="KW-0472">Membrane</keyword>
<dbReference type="RefSeq" id="WP_013390396.1">
    <property type="nucleotide sequence ID" value="NC_014639.1"/>
</dbReference>
<evidence type="ECO:0000313" key="3">
    <source>
        <dbReference type="Proteomes" id="UP000006867"/>
    </source>
</evidence>
<accession>A0ABM5LT61</accession>
<gene>
    <name evidence="2" type="ordered locus">BATR1942_00055</name>
</gene>
<proteinExistence type="predicted"/>
<keyword evidence="1" id="KW-1133">Transmembrane helix</keyword>
<evidence type="ECO:0000313" key="2">
    <source>
        <dbReference type="EMBL" id="ADP30971.1"/>
    </source>
</evidence>
<reference evidence="2 3" key="1">
    <citation type="journal article" date="2011" name="Front. Microbiol.">
        <title>Genomic signatures of strain selection and enhancement in Bacillus atrophaeus var. globigii, a historical biowarfare simulant.</title>
        <authorList>
            <person name="Gibbons H.S."/>
            <person name="Broomall S.M."/>
            <person name="McNew L.A."/>
            <person name="Daligault H."/>
            <person name="Chapman C."/>
            <person name="Bruce D."/>
            <person name="Karavis M."/>
            <person name="Krepps M."/>
            <person name="McGregor P.A."/>
            <person name="Hong C."/>
            <person name="Park K.H."/>
            <person name="Akmal A."/>
            <person name="Feldman A."/>
            <person name="Lin J.S."/>
            <person name="Chang W.E."/>
            <person name="Higgs B.W."/>
            <person name="Demirev P."/>
            <person name="Lindquist J."/>
            <person name="Liem A."/>
            <person name="Fochler E."/>
            <person name="Read T.D."/>
            <person name="Tapia R."/>
            <person name="Johnson S."/>
            <person name="Bishop-Lilly K.A."/>
            <person name="Detter C."/>
            <person name="Han C."/>
            <person name="Sozhamannan S."/>
            <person name="Rosenzweig C.N."/>
            <person name="Skowronski E.W."/>
        </authorList>
    </citation>
    <scope>NUCLEOTIDE SEQUENCE [LARGE SCALE GENOMIC DNA]</scope>
    <source>
        <strain evidence="2 3">1942</strain>
    </source>
</reference>
<keyword evidence="1" id="KW-0812">Transmembrane</keyword>
<feature type="transmembrane region" description="Helical" evidence="1">
    <location>
        <begin position="7"/>
        <end position="25"/>
    </location>
</feature>
<keyword evidence="3" id="KW-1185">Reference proteome</keyword>
<dbReference type="Proteomes" id="UP000006867">
    <property type="component" value="Chromosome"/>
</dbReference>
<feature type="transmembrane region" description="Helical" evidence="1">
    <location>
        <begin position="31"/>
        <end position="52"/>
    </location>
</feature>
<name>A0ABM5LT61_BACA1</name>
<evidence type="ECO:0000256" key="1">
    <source>
        <dbReference type="SAM" id="Phobius"/>
    </source>
</evidence>
<protein>
    <submittedName>
        <fullName evidence="2">Uncharacterized protein</fullName>
    </submittedName>
</protein>
<dbReference type="EMBL" id="CP002207">
    <property type="protein sequence ID" value="ADP30971.1"/>
    <property type="molecule type" value="Genomic_DNA"/>
</dbReference>
<organism evidence="2 3">
    <name type="scientific">Bacillus atrophaeus (strain 1942)</name>
    <dbReference type="NCBI Taxonomy" id="720555"/>
    <lineage>
        <taxon>Bacteria</taxon>
        <taxon>Bacillati</taxon>
        <taxon>Bacillota</taxon>
        <taxon>Bacilli</taxon>
        <taxon>Bacillales</taxon>
        <taxon>Bacillaceae</taxon>
        <taxon>Bacillus</taxon>
    </lineage>
</organism>
<sequence length="62" mass="6699">MIKNLPILAALCSVGVSLVTISRVIELSVTFNWIVLLLGVAMTFYSAVCLVAKAMQLKETTN</sequence>